<evidence type="ECO:0000313" key="2">
    <source>
        <dbReference type="EMBL" id="KKN41102.1"/>
    </source>
</evidence>
<accession>A0A0F9QVU2</accession>
<evidence type="ECO:0000256" key="1">
    <source>
        <dbReference type="SAM" id="MobiDB-lite"/>
    </source>
</evidence>
<name>A0A0F9QVU2_9ZZZZ</name>
<feature type="region of interest" description="Disordered" evidence="1">
    <location>
        <begin position="1"/>
        <end position="21"/>
    </location>
</feature>
<comment type="caution">
    <text evidence="2">The sequence shown here is derived from an EMBL/GenBank/DDBJ whole genome shotgun (WGS) entry which is preliminary data.</text>
</comment>
<sequence length="210" mass="23724">MPQDDEENEEQQVEGDGVVEGDVVEEEDKLLKIREEMILPVGLSELEKEKLINTFDGLKEWLDDAKDVVLKKPRLEAYRYVELLIAHLQMADVDYVVGASIATPATQSDPLAGLERSEVAHIERSAIKSPVVTRPTKEQVDGWIESMNPRVRSKLVRLLDCFKQYLDPESDVGIDIICNYCTPEEIVKCIRVADPSIVDASTVFMQHQTK</sequence>
<organism evidence="2">
    <name type="scientific">marine sediment metagenome</name>
    <dbReference type="NCBI Taxonomy" id="412755"/>
    <lineage>
        <taxon>unclassified sequences</taxon>
        <taxon>metagenomes</taxon>
        <taxon>ecological metagenomes</taxon>
    </lineage>
</organism>
<dbReference type="EMBL" id="LAZR01001668">
    <property type="protein sequence ID" value="KKN41102.1"/>
    <property type="molecule type" value="Genomic_DNA"/>
</dbReference>
<reference evidence="2" key="1">
    <citation type="journal article" date="2015" name="Nature">
        <title>Complex archaea that bridge the gap between prokaryotes and eukaryotes.</title>
        <authorList>
            <person name="Spang A."/>
            <person name="Saw J.H."/>
            <person name="Jorgensen S.L."/>
            <person name="Zaremba-Niedzwiedzka K."/>
            <person name="Martijn J."/>
            <person name="Lind A.E."/>
            <person name="van Eijk R."/>
            <person name="Schleper C."/>
            <person name="Guy L."/>
            <person name="Ettema T.J."/>
        </authorList>
    </citation>
    <scope>NUCLEOTIDE SEQUENCE</scope>
</reference>
<gene>
    <name evidence="2" type="ORF">LCGC14_0726630</name>
</gene>
<dbReference type="AlphaFoldDB" id="A0A0F9QVU2"/>
<proteinExistence type="predicted"/>
<protein>
    <submittedName>
        <fullName evidence="2">Uncharacterized protein</fullName>
    </submittedName>
</protein>